<accession>A0A2G2Z9T7</accession>
<dbReference type="Pfam" id="PF07224">
    <property type="entry name" value="Chlorophyllase"/>
    <property type="match status" value="1"/>
</dbReference>
<dbReference type="Proteomes" id="UP000222542">
    <property type="component" value="Unassembled WGS sequence"/>
</dbReference>
<gene>
    <name evidence="1" type="ORF">T459_16697</name>
</gene>
<dbReference type="PANTHER" id="PTHR33428:SF2">
    <property type="entry name" value="CHLOROPHYLLASE-2"/>
    <property type="match status" value="1"/>
</dbReference>
<dbReference type="STRING" id="4072.A0A2G2Z9T7"/>
<dbReference type="Gramene" id="PHT78645">
    <property type="protein sequence ID" value="PHT78645"/>
    <property type="gene ID" value="T459_16697"/>
</dbReference>
<evidence type="ECO:0000313" key="1">
    <source>
        <dbReference type="EMBL" id="PHT78645.1"/>
    </source>
</evidence>
<dbReference type="InterPro" id="IPR029058">
    <property type="entry name" value="AB_hydrolase_fold"/>
</dbReference>
<dbReference type="InterPro" id="IPR017395">
    <property type="entry name" value="Chlorophyllase-like"/>
</dbReference>
<dbReference type="SUPFAM" id="SSF53474">
    <property type="entry name" value="alpha/beta-Hydrolases"/>
    <property type="match status" value="1"/>
</dbReference>
<evidence type="ECO:0000313" key="2">
    <source>
        <dbReference type="Proteomes" id="UP000222542"/>
    </source>
</evidence>
<proteinExistence type="predicted"/>
<reference evidence="1 2" key="2">
    <citation type="journal article" date="2017" name="Genome Biol.">
        <title>New reference genome sequences of hot pepper reveal the massive evolution of plant disease-resistance genes by retroduplication.</title>
        <authorList>
            <person name="Kim S."/>
            <person name="Park J."/>
            <person name="Yeom S.I."/>
            <person name="Kim Y.M."/>
            <person name="Seo E."/>
            <person name="Kim K.T."/>
            <person name="Kim M.S."/>
            <person name="Lee J.M."/>
            <person name="Cheong K."/>
            <person name="Shin H.S."/>
            <person name="Kim S.B."/>
            <person name="Han K."/>
            <person name="Lee J."/>
            <person name="Park M."/>
            <person name="Lee H.A."/>
            <person name="Lee H.Y."/>
            <person name="Lee Y."/>
            <person name="Oh S."/>
            <person name="Lee J.H."/>
            <person name="Choi E."/>
            <person name="Choi E."/>
            <person name="Lee S.E."/>
            <person name="Jeon J."/>
            <person name="Kim H."/>
            <person name="Choi G."/>
            <person name="Song H."/>
            <person name="Lee J."/>
            <person name="Lee S.C."/>
            <person name="Kwon J.K."/>
            <person name="Lee H.Y."/>
            <person name="Koo N."/>
            <person name="Hong Y."/>
            <person name="Kim R.W."/>
            <person name="Kang W.H."/>
            <person name="Huh J.H."/>
            <person name="Kang B.C."/>
            <person name="Yang T.J."/>
            <person name="Lee Y.H."/>
            <person name="Bennetzen J.L."/>
            <person name="Choi D."/>
        </authorList>
    </citation>
    <scope>NUCLEOTIDE SEQUENCE [LARGE SCALE GENOMIC DNA]</scope>
    <source>
        <strain evidence="2">cv. CM334</strain>
    </source>
</reference>
<comment type="caution">
    <text evidence="1">The sequence shown here is derived from an EMBL/GenBank/DDBJ whole genome shotgun (WGS) entry which is preliminary data.</text>
</comment>
<organism evidence="1 2">
    <name type="scientific">Capsicum annuum</name>
    <name type="common">Capsicum pepper</name>
    <dbReference type="NCBI Taxonomy" id="4072"/>
    <lineage>
        <taxon>Eukaryota</taxon>
        <taxon>Viridiplantae</taxon>
        <taxon>Streptophyta</taxon>
        <taxon>Embryophyta</taxon>
        <taxon>Tracheophyta</taxon>
        <taxon>Spermatophyta</taxon>
        <taxon>Magnoliopsida</taxon>
        <taxon>eudicotyledons</taxon>
        <taxon>Gunneridae</taxon>
        <taxon>Pentapetalae</taxon>
        <taxon>asterids</taxon>
        <taxon>lamiids</taxon>
        <taxon>Solanales</taxon>
        <taxon>Solanaceae</taxon>
        <taxon>Solanoideae</taxon>
        <taxon>Capsiceae</taxon>
        <taxon>Capsicum</taxon>
    </lineage>
</organism>
<dbReference type="PANTHER" id="PTHR33428">
    <property type="entry name" value="CHLOROPHYLLASE-2, CHLOROPLASTIC"/>
    <property type="match status" value="1"/>
</dbReference>
<sequence length="92" mass="9867">MGQISKQARNKRADATEEIKSTAEITNWLTYGLQHYLPPEVEPNLKKLGLAGHSRGGKVAFALALGRLASISTDLKFSALIAVADPGIFFGV</sequence>
<dbReference type="EMBL" id="AYRZ02000006">
    <property type="protein sequence ID" value="PHT78645.1"/>
    <property type="molecule type" value="Genomic_DNA"/>
</dbReference>
<evidence type="ECO:0008006" key="3">
    <source>
        <dbReference type="Google" id="ProtNLM"/>
    </source>
</evidence>
<dbReference type="AlphaFoldDB" id="A0A2G2Z9T7"/>
<reference evidence="1 2" key="1">
    <citation type="journal article" date="2014" name="Nat. Genet.">
        <title>Genome sequence of the hot pepper provides insights into the evolution of pungency in Capsicum species.</title>
        <authorList>
            <person name="Kim S."/>
            <person name="Park M."/>
            <person name="Yeom S.I."/>
            <person name="Kim Y.M."/>
            <person name="Lee J.M."/>
            <person name="Lee H.A."/>
            <person name="Seo E."/>
            <person name="Choi J."/>
            <person name="Cheong K."/>
            <person name="Kim K.T."/>
            <person name="Jung K."/>
            <person name="Lee G.W."/>
            <person name="Oh S.K."/>
            <person name="Bae C."/>
            <person name="Kim S.B."/>
            <person name="Lee H.Y."/>
            <person name="Kim S.Y."/>
            <person name="Kim M.S."/>
            <person name="Kang B.C."/>
            <person name="Jo Y.D."/>
            <person name="Yang H.B."/>
            <person name="Jeong H.J."/>
            <person name="Kang W.H."/>
            <person name="Kwon J.K."/>
            <person name="Shin C."/>
            <person name="Lim J.Y."/>
            <person name="Park J.H."/>
            <person name="Huh J.H."/>
            <person name="Kim J.S."/>
            <person name="Kim B.D."/>
            <person name="Cohen O."/>
            <person name="Paran I."/>
            <person name="Suh M.C."/>
            <person name="Lee S.B."/>
            <person name="Kim Y.K."/>
            <person name="Shin Y."/>
            <person name="Noh S.J."/>
            <person name="Park J."/>
            <person name="Seo Y.S."/>
            <person name="Kwon S.Y."/>
            <person name="Kim H.A."/>
            <person name="Park J.M."/>
            <person name="Kim H.J."/>
            <person name="Choi S.B."/>
            <person name="Bosland P.W."/>
            <person name="Reeves G."/>
            <person name="Jo S.H."/>
            <person name="Lee B.W."/>
            <person name="Cho H.T."/>
            <person name="Choi H.S."/>
            <person name="Lee M.S."/>
            <person name="Yu Y."/>
            <person name="Do Choi Y."/>
            <person name="Park B.S."/>
            <person name="van Deynze A."/>
            <person name="Ashrafi H."/>
            <person name="Hill T."/>
            <person name="Kim W.T."/>
            <person name="Pai H.S."/>
            <person name="Ahn H.K."/>
            <person name="Yeam I."/>
            <person name="Giovannoni J.J."/>
            <person name="Rose J.K."/>
            <person name="Sorensen I."/>
            <person name="Lee S.J."/>
            <person name="Kim R.W."/>
            <person name="Choi I.Y."/>
            <person name="Choi B.S."/>
            <person name="Lim J.S."/>
            <person name="Lee Y.H."/>
            <person name="Choi D."/>
        </authorList>
    </citation>
    <scope>NUCLEOTIDE SEQUENCE [LARGE SCALE GENOMIC DNA]</scope>
    <source>
        <strain evidence="2">cv. CM334</strain>
    </source>
</reference>
<protein>
    <recommendedName>
        <fullName evidence="3">Chlorophyllase</fullName>
    </recommendedName>
</protein>
<keyword evidence="2" id="KW-1185">Reference proteome</keyword>
<name>A0A2G2Z9T7_CAPAN</name>